<sequence>MLDPLLLPAREKLEKELAQEPRLQKRNLHQTARIMVEGVTGALTKQLLAGDASGMHELLSGQETPAGNPVVSTLLPGVASYLAPHLGISIDEARNLGRLSIPLVLNTLNGKIARARQRGTDVSGLISQLIEATETMSAQGSRHGQQHRIATLLENLLKV</sequence>
<protein>
    <submittedName>
        <fullName evidence="1">Uncharacterized protein</fullName>
    </submittedName>
</protein>
<name>A0A6J4M0W8_9SPHI</name>
<dbReference type="AlphaFoldDB" id="A0A6J4M0W8"/>
<gene>
    <name evidence="1" type="ORF">AVDCRST_MAG56-8215</name>
</gene>
<dbReference type="EMBL" id="CADCTQ010000692">
    <property type="protein sequence ID" value="CAA9346751.1"/>
    <property type="molecule type" value="Genomic_DNA"/>
</dbReference>
<evidence type="ECO:0000313" key="1">
    <source>
        <dbReference type="EMBL" id="CAA9346751.1"/>
    </source>
</evidence>
<accession>A0A6J4M0W8</accession>
<organism evidence="1">
    <name type="scientific">uncultured Cytophagales bacterium</name>
    <dbReference type="NCBI Taxonomy" id="158755"/>
    <lineage>
        <taxon>Bacteria</taxon>
        <taxon>Pseudomonadati</taxon>
        <taxon>Bacteroidota</taxon>
        <taxon>Sphingobacteriia</taxon>
        <taxon>Sphingobacteriales</taxon>
        <taxon>environmental samples</taxon>
    </lineage>
</organism>
<proteinExistence type="predicted"/>
<reference evidence="1" key="1">
    <citation type="submission" date="2020-02" db="EMBL/GenBank/DDBJ databases">
        <authorList>
            <person name="Meier V. D."/>
        </authorList>
    </citation>
    <scope>NUCLEOTIDE SEQUENCE</scope>
    <source>
        <strain evidence="1">AVDCRST_MAG56</strain>
    </source>
</reference>